<dbReference type="NCBIfam" id="TIGR03244">
    <property type="entry name" value="arg_catab_AstA"/>
    <property type="match status" value="1"/>
</dbReference>
<reference evidence="5" key="2">
    <citation type="submission" date="2020-09" db="EMBL/GenBank/DDBJ databases">
        <authorList>
            <person name="Sun Q."/>
            <person name="Ohkuma M."/>
        </authorList>
    </citation>
    <scope>NUCLEOTIDE SEQUENCE</scope>
    <source>
        <strain evidence="5">JCM 13919</strain>
    </source>
</reference>
<name>A0A917JPK3_9GAMM</name>
<dbReference type="NCBIfam" id="TIGR03243">
    <property type="entry name" value="arg_catab_AOST"/>
    <property type="match status" value="1"/>
</dbReference>
<evidence type="ECO:0000256" key="2">
    <source>
        <dbReference type="ARBA" id="ARBA00022679"/>
    </source>
</evidence>
<dbReference type="PANTHER" id="PTHR30420:SF1">
    <property type="entry name" value="ARGININE N-SUCCINYLTRANSFERASE"/>
    <property type="match status" value="1"/>
</dbReference>
<sequence>MMLFRSAQKTDLKDIYELAQNSGFGLTTLPADKDLLSKRLEWSLESFKKTVTDPFNEYYLFVLEDPTEKKVVGTSAIEASVGHDTPFYSYKLSKRTRVCHDLGIRSDYEVLSLVNDKQGASELCTLFLSPDYRHSSNGLLLSRGRFLFIAHYPVRFAPVVIAEMRGISDEKGQSPFWDAIGSHFFHMPFSKADRLTISTNKQFIADLMPRNPVYVKLLDSAAQEVIGKPHASTVPAMNILLREGFRYSQYVDIFDAGPTIEAPRESIRTIGLSRVMTVKSISDDVSSKRFLVANTELNFRASICQVVFNHERKSCILSKQAAEVLQVKCGDSVRIAPLTLEENSILSEVKHD</sequence>
<dbReference type="Proteomes" id="UP000630149">
    <property type="component" value="Unassembled WGS sequence"/>
</dbReference>
<dbReference type="OrthoDB" id="21121at2"/>
<dbReference type="InterPro" id="IPR016181">
    <property type="entry name" value="Acyl_CoA_acyltransferase"/>
</dbReference>
<comment type="caution">
    <text evidence="5">The sequence shown here is derived from an EMBL/GenBank/DDBJ whole genome shotgun (WGS) entry which is preliminary data.</text>
</comment>
<dbReference type="GO" id="GO:0006527">
    <property type="term" value="P:L-arginine catabolic process"/>
    <property type="evidence" value="ECO:0007669"/>
    <property type="project" value="UniProtKB-UniRule"/>
</dbReference>
<evidence type="ECO:0000256" key="3">
    <source>
        <dbReference type="ARBA" id="ARBA00023315"/>
    </source>
</evidence>
<gene>
    <name evidence="5" type="ORF">GCM10007966_00720</name>
</gene>
<evidence type="ECO:0000313" key="6">
    <source>
        <dbReference type="Proteomes" id="UP000630149"/>
    </source>
</evidence>
<dbReference type="RefSeq" id="WP_131775323.1">
    <property type="nucleotide sequence ID" value="NZ_BMOB01000001.1"/>
</dbReference>
<keyword evidence="1" id="KW-0056">Arginine metabolism</keyword>
<dbReference type="Gene3D" id="2.40.40.20">
    <property type="match status" value="1"/>
</dbReference>
<dbReference type="InterPro" id="IPR017650">
    <property type="entry name" value="Arginine_N-succinylTrfase"/>
</dbReference>
<dbReference type="PANTHER" id="PTHR30420">
    <property type="entry name" value="N-SUCCINYLARGININE DIHYDROLASE"/>
    <property type="match status" value="1"/>
</dbReference>
<dbReference type="InterPro" id="IPR007041">
    <property type="entry name" value="Arg_succinylTrfase_AstA/AruG"/>
</dbReference>
<proteinExistence type="predicted"/>
<protein>
    <recommendedName>
        <fullName evidence="4">Arginine N-succinyltransferase</fullName>
        <ecNumber evidence="4">2.3.1.109</ecNumber>
    </recommendedName>
</protein>
<dbReference type="SUPFAM" id="SSF55729">
    <property type="entry name" value="Acyl-CoA N-acyltransferases (Nat)"/>
    <property type="match status" value="1"/>
</dbReference>
<reference evidence="5" key="1">
    <citation type="journal article" date="2014" name="Int. J. Syst. Evol. Microbiol.">
        <title>Complete genome sequence of Corynebacterium casei LMG S-19264T (=DSM 44701T), isolated from a smear-ripened cheese.</title>
        <authorList>
            <consortium name="US DOE Joint Genome Institute (JGI-PGF)"/>
            <person name="Walter F."/>
            <person name="Albersmeier A."/>
            <person name="Kalinowski J."/>
            <person name="Ruckert C."/>
        </authorList>
    </citation>
    <scope>NUCLEOTIDE SEQUENCE</scope>
    <source>
        <strain evidence="5">JCM 13919</strain>
    </source>
</reference>
<keyword evidence="2" id="KW-0808">Transferase</keyword>
<organism evidence="5 6">
    <name type="scientific">Legionella impletisoli</name>
    <dbReference type="NCBI Taxonomy" id="343510"/>
    <lineage>
        <taxon>Bacteria</taxon>
        <taxon>Pseudomonadati</taxon>
        <taxon>Pseudomonadota</taxon>
        <taxon>Gammaproteobacteria</taxon>
        <taxon>Legionellales</taxon>
        <taxon>Legionellaceae</taxon>
        <taxon>Legionella</taxon>
    </lineage>
</organism>
<dbReference type="EMBL" id="BMOB01000001">
    <property type="protein sequence ID" value="GGI75762.1"/>
    <property type="molecule type" value="Genomic_DNA"/>
</dbReference>
<keyword evidence="3" id="KW-0012">Acyltransferase</keyword>
<evidence type="ECO:0000256" key="1">
    <source>
        <dbReference type="ARBA" id="ARBA00022503"/>
    </source>
</evidence>
<accession>A0A917JPK3</accession>
<dbReference type="EC" id="2.3.1.109" evidence="4"/>
<dbReference type="AlphaFoldDB" id="A0A917JPK3"/>
<keyword evidence="6" id="KW-1185">Reference proteome</keyword>
<dbReference type="GO" id="GO:0008791">
    <property type="term" value="F:arginine N-succinyltransferase activity"/>
    <property type="evidence" value="ECO:0007669"/>
    <property type="project" value="UniProtKB-UniRule"/>
</dbReference>
<evidence type="ECO:0000256" key="4">
    <source>
        <dbReference type="NCBIfam" id="TIGR03244"/>
    </source>
</evidence>
<dbReference type="Pfam" id="PF04958">
    <property type="entry name" value="AstA"/>
    <property type="match status" value="1"/>
</dbReference>
<evidence type="ECO:0000313" key="5">
    <source>
        <dbReference type="EMBL" id="GGI75762.1"/>
    </source>
</evidence>